<organism evidence="3 4">
    <name type="scientific">Cyclotella cryptica</name>
    <dbReference type="NCBI Taxonomy" id="29204"/>
    <lineage>
        <taxon>Eukaryota</taxon>
        <taxon>Sar</taxon>
        <taxon>Stramenopiles</taxon>
        <taxon>Ochrophyta</taxon>
        <taxon>Bacillariophyta</taxon>
        <taxon>Coscinodiscophyceae</taxon>
        <taxon>Thalassiosirophycidae</taxon>
        <taxon>Stephanodiscales</taxon>
        <taxon>Stephanodiscaceae</taxon>
        <taxon>Cyclotella</taxon>
    </lineage>
</organism>
<protein>
    <recommendedName>
        <fullName evidence="5">Calmodulin</fullName>
    </recommendedName>
</protein>
<proteinExistence type="predicted"/>
<evidence type="ECO:0000256" key="2">
    <source>
        <dbReference type="SAM" id="SignalP"/>
    </source>
</evidence>
<dbReference type="EMBL" id="JABMIG020000156">
    <property type="protein sequence ID" value="KAL3788468.1"/>
    <property type="molecule type" value="Genomic_DNA"/>
</dbReference>
<feature type="compositionally biased region" description="Polar residues" evidence="1">
    <location>
        <begin position="229"/>
        <end position="245"/>
    </location>
</feature>
<feature type="compositionally biased region" description="Basic and acidic residues" evidence="1">
    <location>
        <begin position="784"/>
        <end position="799"/>
    </location>
</feature>
<feature type="signal peptide" evidence="2">
    <location>
        <begin position="1"/>
        <end position="21"/>
    </location>
</feature>
<name>A0ABD3PK60_9STRA</name>
<feature type="compositionally biased region" description="Acidic residues" evidence="1">
    <location>
        <begin position="515"/>
        <end position="527"/>
    </location>
</feature>
<evidence type="ECO:0008006" key="5">
    <source>
        <dbReference type="Google" id="ProtNLM"/>
    </source>
</evidence>
<evidence type="ECO:0000256" key="1">
    <source>
        <dbReference type="SAM" id="MobiDB-lite"/>
    </source>
</evidence>
<feature type="region of interest" description="Disordered" evidence="1">
    <location>
        <begin position="760"/>
        <end position="799"/>
    </location>
</feature>
<evidence type="ECO:0000313" key="4">
    <source>
        <dbReference type="Proteomes" id="UP001516023"/>
    </source>
</evidence>
<feature type="compositionally biased region" description="Acidic residues" evidence="1">
    <location>
        <begin position="625"/>
        <end position="635"/>
    </location>
</feature>
<dbReference type="PROSITE" id="PS00018">
    <property type="entry name" value="EF_HAND_1"/>
    <property type="match status" value="1"/>
</dbReference>
<sequence>MMRQTTVLLPLILSLPTTSIGAKKEQFLGLSLSEPSPTNIALFSLLDMSSYLPPGLRMYDPSSPNDSCFSPLWEADANGDGNLDHREYVTFIESMSEGVWGQEEFRELPFVLKINFVYLSCLCGEGGRSNCCNVRGDGVISTAGAGPNDTPTEAQLQYLDTVCSTTQSSIDYALKEMPPRPTASPTGRPTVTPSDAPTEPPTPQPSENSTPPPIEAPASAPTDSPVAMESTNSPTYLQMTESPAGSTAPSPNTSVSPTSTNIVPPSPAEPTPSPSFTSQPSNVPTPEQDLGVVGGTGETDKNTKTETLSPGGIAGIVIASMAVVIAGLILSRKRRHDDDDPSLEVFDDKKKGDEDLEMGVTADLSGDGPSPRSTGDSAMGEAGSVAIITPSPSEAEDVPMTTEASLDAAFEGPSPVSPSVIAPYSPDRFRDMEVESISNDDSSSSAGQSGWSSSQGLSSLNTASFDAGTDDGLLPPPVSGASALAAIGAASAMTWGALSAKHDDKRPLPKIYSNNDEDSISSVDEDGQNGRLSTVTRKDLDAAIEGMSGDWAAVGATAALLANTSEHGSDEPVQASQRLSRVSDLDDCRTTELDRLVEAGDWEGVVLAAAQFEGQSESDLGSKDDSDDQLLDDASEPSLLARGRSTKLESIRAEVELLVRRVVPDELDNIDEMMIQFSGRETELIETLKTMQERSVAQRARAAVQQSAKLEAKARAQGQNLLSGNVSTSTSSGSKSFLELAIEKGDWQAVGEAAAMMGGGSGVIEDETQFGSNSSSISSSLSDSRSRSASRDSTLSRDKSERIRHLDNLIAAGDWAGIVAAAGQYQAMDEEVGQSPPIDASLATDEERDALAQAEMWRAIAKQSKQDISAASQGASEAADWAISRSLQKHSAPASAVDQPDTEAAKVDTYQDDLSV</sequence>
<dbReference type="InterPro" id="IPR018247">
    <property type="entry name" value="EF_Hand_1_Ca_BS"/>
</dbReference>
<feature type="region of interest" description="Disordered" evidence="1">
    <location>
        <begin position="613"/>
        <end position="638"/>
    </location>
</feature>
<accession>A0ABD3PK60</accession>
<feature type="region of interest" description="Disordered" evidence="1">
    <location>
        <begin position="504"/>
        <end position="532"/>
    </location>
</feature>
<feature type="region of interest" description="Disordered" evidence="1">
    <location>
        <begin position="436"/>
        <end position="463"/>
    </location>
</feature>
<dbReference type="Proteomes" id="UP001516023">
    <property type="component" value="Unassembled WGS sequence"/>
</dbReference>
<evidence type="ECO:0000313" key="3">
    <source>
        <dbReference type="EMBL" id="KAL3788468.1"/>
    </source>
</evidence>
<feature type="region of interest" description="Disordered" evidence="1">
    <location>
        <begin position="334"/>
        <end position="381"/>
    </location>
</feature>
<comment type="caution">
    <text evidence="3">The sequence shown here is derived from an EMBL/GenBank/DDBJ whole genome shotgun (WGS) entry which is preliminary data.</text>
</comment>
<gene>
    <name evidence="3" type="ORF">HJC23_011420</name>
</gene>
<keyword evidence="2" id="KW-0732">Signal</keyword>
<feature type="compositionally biased region" description="Pro residues" evidence="1">
    <location>
        <begin position="264"/>
        <end position="273"/>
    </location>
</feature>
<feature type="region of interest" description="Disordered" evidence="1">
    <location>
        <begin position="565"/>
        <end position="584"/>
    </location>
</feature>
<keyword evidence="4" id="KW-1185">Reference proteome</keyword>
<reference evidence="3 4" key="1">
    <citation type="journal article" date="2020" name="G3 (Bethesda)">
        <title>Improved Reference Genome for Cyclotella cryptica CCMP332, a Model for Cell Wall Morphogenesis, Salinity Adaptation, and Lipid Production in Diatoms (Bacillariophyta).</title>
        <authorList>
            <person name="Roberts W.R."/>
            <person name="Downey K.M."/>
            <person name="Ruck E.C."/>
            <person name="Traller J.C."/>
            <person name="Alverson A.J."/>
        </authorList>
    </citation>
    <scope>NUCLEOTIDE SEQUENCE [LARGE SCALE GENOMIC DNA]</scope>
    <source>
        <strain evidence="3 4">CCMP332</strain>
    </source>
</reference>
<feature type="region of interest" description="Disordered" evidence="1">
    <location>
        <begin position="885"/>
        <end position="916"/>
    </location>
</feature>
<feature type="compositionally biased region" description="Pro residues" evidence="1">
    <location>
        <begin position="198"/>
        <end position="215"/>
    </location>
</feature>
<feature type="compositionally biased region" description="Low complexity" evidence="1">
    <location>
        <begin position="772"/>
        <end position="783"/>
    </location>
</feature>
<feature type="compositionally biased region" description="Low complexity" evidence="1">
    <location>
        <begin position="246"/>
        <end position="263"/>
    </location>
</feature>
<feature type="chain" id="PRO_5044855051" description="Calmodulin" evidence="2">
    <location>
        <begin position="22"/>
        <end position="916"/>
    </location>
</feature>
<feature type="region of interest" description="Disordered" evidence="1">
    <location>
        <begin position="176"/>
        <end position="313"/>
    </location>
</feature>
<dbReference type="AlphaFoldDB" id="A0ABD3PK60"/>
<feature type="compositionally biased region" description="Polar residues" evidence="1">
    <location>
        <begin position="183"/>
        <end position="195"/>
    </location>
</feature>